<keyword evidence="4" id="KW-1185">Reference proteome</keyword>
<evidence type="ECO:0000313" key="3">
    <source>
        <dbReference type="EMBL" id="QKZ17030.1"/>
    </source>
</evidence>
<accession>A0A7H8T563</accession>
<evidence type="ECO:0000313" key="4">
    <source>
        <dbReference type="Proteomes" id="UP000509418"/>
    </source>
</evidence>
<dbReference type="InterPro" id="IPR041206">
    <property type="entry name" value="HEPN/RES_NTD1"/>
</dbReference>
<dbReference type="Pfam" id="PF18870">
    <property type="entry name" value="HEPN_RES_NTD1"/>
    <property type="match status" value="1"/>
</dbReference>
<name>A0A7H8T563_STRCX</name>
<dbReference type="Pfam" id="PF08808">
    <property type="entry name" value="RES"/>
    <property type="match status" value="1"/>
</dbReference>
<dbReference type="InterPro" id="IPR014914">
    <property type="entry name" value="RES_dom"/>
</dbReference>
<dbReference type="AlphaFoldDB" id="A0A7H8T563"/>
<dbReference type="RefSeq" id="WP_176574459.1">
    <property type="nucleotide sequence ID" value="NZ_CBDRGH010000057.1"/>
</dbReference>
<dbReference type="EMBL" id="CP056041">
    <property type="protein sequence ID" value="QKZ17030.1"/>
    <property type="molecule type" value="Genomic_DNA"/>
</dbReference>
<feature type="domain" description="RES" evidence="1">
    <location>
        <begin position="205"/>
        <end position="367"/>
    </location>
</feature>
<feature type="domain" description="HEPN/RES N-terminal" evidence="2">
    <location>
        <begin position="42"/>
        <end position="162"/>
    </location>
</feature>
<sequence>MGAAKRQMELEFERGWSSRNAHVCAGCLSDSALKRVISDSAQDDEECTFCGESPAAELDILTEAFVEGLKTEYANADDEGVPYDSGEGGYHVATTWETWDLVGEYSDVFANDAVLEAVRAAIGDQTWTEIGWQFLRYNEQLTSSWQSFCEQIQHKTRYVFWLRRGNADQEEERWGEIPAGRILDQIGQHILDLDLVQELPAGTRLWRAREVPDNEVTATGWGAADLGTAPRQFARTSNRMSPAGIPMFYGAFDQDTAVQEVTRGKRRRLAVGTFELSRSCTVVDFTRLPSVPSMFDPERGHQWRTLLFLHQFVGQMAEPVRDGYDQIDYVPTQVVAEFLLKVFNPDNPVQGLIYTSSLNQRPCAVFDLDSSCCVEQMTGWNARPETCLGLVPGSVRMVEANS</sequence>
<protein>
    <submittedName>
        <fullName evidence="3">RES domain-containing protein</fullName>
    </submittedName>
</protein>
<evidence type="ECO:0000259" key="1">
    <source>
        <dbReference type="Pfam" id="PF08808"/>
    </source>
</evidence>
<reference evidence="3 4" key="1">
    <citation type="submission" date="2020-06" db="EMBL/GenBank/DDBJ databases">
        <title>Genome mining for natural products.</title>
        <authorList>
            <person name="Zhang B."/>
            <person name="Shi J."/>
            <person name="Ge H."/>
        </authorList>
    </citation>
    <scope>NUCLEOTIDE SEQUENCE [LARGE SCALE GENOMIC DNA]</scope>
    <source>
        <strain evidence="3 4">NA02069</strain>
    </source>
</reference>
<proteinExistence type="predicted"/>
<evidence type="ECO:0000259" key="2">
    <source>
        <dbReference type="Pfam" id="PF18870"/>
    </source>
</evidence>
<gene>
    <name evidence="3" type="ORF">HUT05_06390</name>
</gene>
<dbReference type="Proteomes" id="UP000509418">
    <property type="component" value="Chromosome"/>
</dbReference>
<organism evidence="3 4">
    <name type="scientific">Streptomyces chartreusis</name>
    <dbReference type="NCBI Taxonomy" id="1969"/>
    <lineage>
        <taxon>Bacteria</taxon>
        <taxon>Bacillati</taxon>
        <taxon>Actinomycetota</taxon>
        <taxon>Actinomycetes</taxon>
        <taxon>Kitasatosporales</taxon>
        <taxon>Streptomycetaceae</taxon>
        <taxon>Streptomyces</taxon>
    </lineage>
</organism>